<evidence type="ECO:0000256" key="10">
    <source>
        <dbReference type="ARBA" id="ARBA00023204"/>
    </source>
</evidence>
<dbReference type="GO" id="GO:0006302">
    <property type="term" value="P:double-strand break repair"/>
    <property type="evidence" value="ECO:0007669"/>
    <property type="project" value="TreeGrafter"/>
</dbReference>
<evidence type="ECO:0000256" key="5">
    <source>
        <dbReference type="ARBA" id="ARBA00022705"/>
    </source>
</evidence>
<dbReference type="PROSITE" id="PS00618">
    <property type="entry name" value="RECF_2"/>
    <property type="match status" value="1"/>
</dbReference>
<dbReference type="InterPro" id="IPR042174">
    <property type="entry name" value="RecF_2"/>
</dbReference>
<dbReference type="Gene3D" id="1.20.1050.90">
    <property type="entry name" value="RecF/RecN/SMC, N-terminal domain"/>
    <property type="match status" value="1"/>
</dbReference>
<dbReference type="OrthoDB" id="9803889at2"/>
<keyword evidence="11 12" id="KW-0742">SOS response</keyword>
<keyword evidence="5 12" id="KW-0235">DNA replication</keyword>
<dbReference type="Pfam" id="PF02463">
    <property type="entry name" value="SMC_N"/>
    <property type="match status" value="1"/>
</dbReference>
<proteinExistence type="inferred from homology"/>
<keyword evidence="4 12" id="KW-0963">Cytoplasm</keyword>
<accession>A0A1G9Q6A3</accession>
<dbReference type="InterPro" id="IPR018078">
    <property type="entry name" value="DNA-binding_RecF_CS"/>
</dbReference>
<dbReference type="GO" id="GO:0000731">
    <property type="term" value="P:DNA synthesis involved in DNA repair"/>
    <property type="evidence" value="ECO:0007669"/>
    <property type="project" value="TreeGrafter"/>
</dbReference>
<evidence type="ECO:0000256" key="9">
    <source>
        <dbReference type="ARBA" id="ARBA00023125"/>
    </source>
</evidence>
<dbReference type="AlphaFoldDB" id="A0A1G9Q6A3"/>
<sequence>MRITRLFVDNFRNLSSVLVDFNKDINIILGANGQGKTNLLEAIYYLGTGRSHRTSRVKELINKESEENPAVVQVKLKRSENIEDKLSLRLEAEERVYKINDDEVERLEHFTGKLNVVLFSPEDLKLVKGSPSQRRDFIDVEVSQVNSSYYRRLKRYEKILRQRNDLLKDLRAGRREKDELITVFTEQLVELGSEVVAKRQEVVEKLKILARLHQRKLTDNEENLRVNYELSFPVDDDESVKDAFKRELNEKINKEIERGYTLCGPHRDDLKLELNGEDVRKYGSQGQQRTVALALKLSELEFMKSESGEYPVLLLDDVFSELDSRRRELLMEFIGSRVQTFLTTTDRVLAEEVTADEKHFYKIEQGVISQGW</sequence>
<comment type="similarity">
    <text evidence="2 12 13">Belongs to the RecF family.</text>
</comment>
<feature type="domain" description="RecF/RecN/SMC N-terminal" evidence="14">
    <location>
        <begin position="3"/>
        <end position="353"/>
    </location>
</feature>
<dbReference type="SUPFAM" id="SSF52540">
    <property type="entry name" value="P-loop containing nucleoside triphosphate hydrolases"/>
    <property type="match status" value="1"/>
</dbReference>
<dbReference type="STRING" id="321763.SAMN04488692_11563"/>
<evidence type="ECO:0000259" key="14">
    <source>
        <dbReference type="Pfam" id="PF02463"/>
    </source>
</evidence>
<evidence type="ECO:0000256" key="4">
    <source>
        <dbReference type="ARBA" id="ARBA00022490"/>
    </source>
</evidence>
<evidence type="ECO:0000256" key="12">
    <source>
        <dbReference type="HAMAP-Rule" id="MF_00365"/>
    </source>
</evidence>
<dbReference type="PANTHER" id="PTHR32182:SF0">
    <property type="entry name" value="DNA REPLICATION AND REPAIR PROTEIN RECF"/>
    <property type="match status" value="1"/>
</dbReference>
<name>A0A1G9Q6A3_9FIRM</name>
<evidence type="ECO:0000313" key="15">
    <source>
        <dbReference type="EMBL" id="SDM06558.1"/>
    </source>
</evidence>
<evidence type="ECO:0000256" key="2">
    <source>
        <dbReference type="ARBA" id="ARBA00008016"/>
    </source>
</evidence>
<dbReference type="InterPro" id="IPR027417">
    <property type="entry name" value="P-loop_NTPase"/>
</dbReference>
<dbReference type="GO" id="GO:0003697">
    <property type="term" value="F:single-stranded DNA binding"/>
    <property type="evidence" value="ECO:0007669"/>
    <property type="project" value="UniProtKB-UniRule"/>
</dbReference>
<protein>
    <recommendedName>
        <fullName evidence="3 12">DNA replication and repair protein RecF</fullName>
    </recommendedName>
</protein>
<evidence type="ECO:0000256" key="6">
    <source>
        <dbReference type="ARBA" id="ARBA00022741"/>
    </source>
</evidence>
<dbReference type="CDD" id="cd03242">
    <property type="entry name" value="ABC_RecF"/>
    <property type="match status" value="1"/>
</dbReference>
<keyword evidence="8 12" id="KW-0067">ATP-binding</keyword>
<dbReference type="GO" id="GO:0005737">
    <property type="term" value="C:cytoplasm"/>
    <property type="evidence" value="ECO:0007669"/>
    <property type="project" value="UniProtKB-SubCell"/>
</dbReference>
<keyword evidence="6 12" id="KW-0547">Nucleotide-binding</keyword>
<keyword evidence="10 12" id="KW-0234">DNA repair</keyword>
<dbReference type="GO" id="GO:0006260">
    <property type="term" value="P:DNA replication"/>
    <property type="evidence" value="ECO:0007669"/>
    <property type="project" value="UniProtKB-UniRule"/>
</dbReference>
<dbReference type="GO" id="GO:0009432">
    <property type="term" value="P:SOS response"/>
    <property type="evidence" value="ECO:0007669"/>
    <property type="project" value="UniProtKB-UniRule"/>
</dbReference>
<evidence type="ECO:0000256" key="11">
    <source>
        <dbReference type="ARBA" id="ARBA00023236"/>
    </source>
</evidence>
<evidence type="ECO:0000256" key="13">
    <source>
        <dbReference type="RuleBase" id="RU000578"/>
    </source>
</evidence>
<keyword evidence="7 12" id="KW-0227">DNA damage</keyword>
<dbReference type="Proteomes" id="UP000199476">
    <property type="component" value="Unassembled WGS sequence"/>
</dbReference>
<organism evidence="15 16">
    <name type="scientific">Halarsenatibacter silvermanii</name>
    <dbReference type="NCBI Taxonomy" id="321763"/>
    <lineage>
        <taxon>Bacteria</taxon>
        <taxon>Bacillati</taxon>
        <taxon>Bacillota</taxon>
        <taxon>Clostridia</taxon>
        <taxon>Halanaerobiales</taxon>
        <taxon>Halarsenatibacteraceae</taxon>
        <taxon>Halarsenatibacter</taxon>
    </lineage>
</organism>
<dbReference type="InterPro" id="IPR003395">
    <property type="entry name" value="RecF/RecN/SMC_N"/>
</dbReference>
<keyword evidence="16" id="KW-1185">Reference proteome</keyword>
<dbReference type="PANTHER" id="PTHR32182">
    <property type="entry name" value="DNA REPLICATION AND REPAIR PROTEIN RECF"/>
    <property type="match status" value="1"/>
</dbReference>
<keyword evidence="9 12" id="KW-0238">DNA-binding</keyword>
<comment type="function">
    <text evidence="12 13">The RecF protein is involved in DNA metabolism; it is required for DNA replication and normal SOS inducibility. RecF binds preferentially to single-stranded, linear DNA. It also seems to bind ATP.</text>
</comment>
<comment type="subcellular location">
    <subcellularLocation>
        <location evidence="1 12 13">Cytoplasm</location>
    </subcellularLocation>
</comment>
<dbReference type="HAMAP" id="MF_00365">
    <property type="entry name" value="RecF"/>
    <property type="match status" value="1"/>
</dbReference>
<dbReference type="GO" id="GO:0005524">
    <property type="term" value="F:ATP binding"/>
    <property type="evidence" value="ECO:0007669"/>
    <property type="project" value="UniProtKB-UniRule"/>
</dbReference>
<dbReference type="InterPro" id="IPR001238">
    <property type="entry name" value="DNA-binding_RecF"/>
</dbReference>
<evidence type="ECO:0000256" key="7">
    <source>
        <dbReference type="ARBA" id="ARBA00022763"/>
    </source>
</evidence>
<dbReference type="Gene3D" id="3.40.50.300">
    <property type="entry name" value="P-loop containing nucleotide triphosphate hydrolases"/>
    <property type="match status" value="1"/>
</dbReference>
<dbReference type="PROSITE" id="PS00617">
    <property type="entry name" value="RECF_1"/>
    <property type="match status" value="1"/>
</dbReference>
<evidence type="ECO:0000313" key="16">
    <source>
        <dbReference type="Proteomes" id="UP000199476"/>
    </source>
</evidence>
<evidence type="ECO:0000256" key="8">
    <source>
        <dbReference type="ARBA" id="ARBA00022840"/>
    </source>
</evidence>
<gene>
    <name evidence="12" type="primary">recF</name>
    <name evidence="15" type="ORF">SAMN04488692_11563</name>
</gene>
<reference evidence="15 16" key="1">
    <citation type="submission" date="2016-10" db="EMBL/GenBank/DDBJ databases">
        <authorList>
            <person name="de Groot N.N."/>
        </authorList>
    </citation>
    <scope>NUCLEOTIDE SEQUENCE [LARGE SCALE GENOMIC DNA]</scope>
    <source>
        <strain evidence="15 16">SLAS-1</strain>
    </source>
</reference>
<evidence type="ECO:0000256" key="3">
    <source>
        <dbReference type="ARBA" id="ARBA00020170"/>
    </source>
</evidence>
<feature type="binding site" evidence="12">
    <location>
        <begin position="30"/>
        <end position="37"/>
    </location>
    <ligand>
        <name>ATP</name>
        <dbReference type="ChEBI" id="CHEBI:30616"/>
    </ligand>
</feature>
<evidence type="ECO:0000256" key="1">
    <source>
        <dbReference type="ARBA" id="ARBA00004496"/>
    </source>
</evidence>
<dbReference type="RefSeq" id="WP_089760791.1">
    <property type="nucleotide sequence ID" value="NZ_FNGO01000015.1"/>
</dbReference>
<dbReference type="EMBL" id="FNGO01000015">
    <property type="protein sequence ID" value="SDM06558.1"/>
    <property type="molecule type" value="Genomic_DNA"/>
</dbReference>
<dbReference type="NCBIfam" id="TIGR00611">
    <property type="entry name" value="recf"/>
    <property type="match status" value="1"/>
</dbReference>